<organism evidence="1 2">
    <name type="scientific">Tistrella arctica</name>
    <dbReference type="NCBI Taxonomy" id="3133430"/>
    <lineage>
        <taxon>Bacteria</taxon>
        <taxon>Pseudomonadati</taxon>
        <taxon>Pseudomonadota</taxon>
        <taxon>Alphaproteobacteria</taxon>
        <taxon>Geminicoccales</taxon>
        <taxon>Geminicoccaceae</taxon>
        <taxon>Tistrella</taxon>
    </lineage>
</organism>
<proteinExistence type="predicted"/>
<evidence type="ECO:0000313" key="1">
    <source>
        <dbReference type="EMBL" id="MEN2988780.1"/>
    </source>
</evidence>
<keyword evidence="2" id="KW-1185">Reference proteome</keyword>
<evidence type="ECO:0000313" key="2">
    <source>
        <dbReference type="Proteomes" id="UP001413721"/>
    </source>
</evidence>
<sequence length="50" mass="5121">MIGRSFSKMTSIHAKIAVAVLVAQLRPGDPASRPKSPMMVVDPACIGGAG</sequence>
<accession>A0ABU9YIY7</accession>
<dbReference type="EMBL" id="JBBKTW010000004">
    <property type="protein sequence ID" value="MEN2988780.1"/>
    <property type="molecule type" value="Genomic_DNA"/>
</dbReference>
<name>A0ABU9YIY7_9PROT</name>
<dbReference type="Proteomes" id="UP001413721">
    <property type="component" value="Unassembled WGS sequence"/>
</dbReference>
<protein>
    <submittedName>
        <fullName evidence="1">Uncharacterized protein</fullName>
    </submittedName>
</protein>
<reference evidence="1 2" key="1">
    <citation type="submission" date="2024-03" db="EMBL/GenBank/DDBJ databases">
        <title>High-quality draft genome sequencing of Tistrella sp. BH-R2-4.</title>
        <authorList>
            <person name="Dong C."/>
        </authorList>
    </citation>
    <scope>NUCLEOTIDE SEQUENCE [LARGE SCALE GENOMIC DNA]</scope>
    <source>
        <strain evidence="1 2">BH-R2-4</strain>
    </source>
</reference>
<comment type="caution">
    <text evidence="1">The sequence shown here is derived from an EMBL/GenBank/DDBJ whole genome shotgun (WGS) entry which is preliminary data.</text>
</comment>
<gene>
    <name evidence="1" type="ORF">WG926_10745</name>
</gene>
<dbReference type="RefSeq" id="WP_345934971.1">
    <property type="nucleotide sequence ID" value="NZ_JBBKTV010000009.1"/>
</dbReference>